<keyword evidence="5 6" id="KW-0233">DNA recombination</keyword>
<comment type="similarity">
    <text evidence="2 6">Belongs to the transposase mutator family.</text>
</comment>
<evidence type="ECO:0000313" key="8">
    <source>
        <dbReference type="Proteomes" id="UP000195514"/>
    </source>
</evidence>
<evidence type="ECO:0000313" key="7">
    <source>
        <dbReference type="EMBL" id="SMX53491.1"/>
    </source>
</evidence>
<dbReference type="GO" id="GO:0003677">
    <property type="term" value="F:DNA binding"/>
    <property type="evidence" value="ECO:0007669"/>
    <property type="project" value="UniProtKB-UniRule"/>
</dbReference>
<keyword evidence="4 6" id="KW-0238">DNA-binding</keyword>
<evidence type="ECO:0000256" key="6">
    <source>
        <dbReference type="RuleBase" id="RU365089"/>
    </source>
</evidence>
<organism evidence="7 8">
    <name type="scientific">Candidatus Brevifilum fermentans</name>
    <dbReference type="NCBI Taxonomy" id="1986204"/>
    <lineage>
        <taxon>Bacteria</taxon>
        <taxon>Bacillati</taxon>
        <taxon>Chloroflexota</taxon>
        <taxon>Anaerolineae</taxon>
        <taxon>Anaerolineales</taxon>
        <taxon>Anaerolineaceae</taxon>
        <taxon>Candidatus Brevifilum</taxon>
    </lineage>
</organism>
<dbReference type="KEGG" id="abat:CFX1CAM_0425"/>
<evidence type="ECO:0000256" key="2">
    <source>
        <dbReference type="ARBA" id="ARBA00010961"/>
    </source>
</evidence>
<gene>
    <name evidence="7" type="ORF">CFX1CAM_0425</name>
</gene>
<name>A0A1Y6K1H4_9CHLR</name>
<comment type="function">
    <text evidence="1 6">Required for the transposition of the insertion element.</text>
</comment>
<dbReference type="Pfam" id="PF00872">
    <property type="entry name" value="Transposase_mut"/>
    <property type="match status" value="1"/>
</dbReference>
<dbReference type="PANTHER" id="PTHR33217:SF7">
    <property type="entry name" value="TRANSPOSASE FOR INSERTION SEQUENCE ELEMENT IS1081"/>
    <property type="match status" value="1"/>
</dbReference>
<evidence type="ECO:0000256" key="5">
    <source>
        <dbReference type="ARBA" id="ARBA00023172"/>
    </source>
</evidence>
<sequence>MTAEQYLKVIIEKYARSATRLSAWMEENLAEGFTVFDFPLEHRRSIRITNNLERINRENHRRTRVVGVFPNEASCLRLISARLMEISEDWQIGKRYCAARSFDY</sequence>
<dbReference type="PANTHER" id="PTHR33217">
    <property type="entry name" value="TRANSPOSASE FOR INSERTION SEQUENCE ELEMENT IS1081"/>
    <property type="match status" value="1"/>
</dbReference>
<evidence type="ECO:0000256" key="1">
    <source>
        <dbReference type="ARBA" id="ARBA00002190"/>
    </source>
</evidence>
<evidence type="ECO:0000256" key="3">
    <source>
        <dbReference type="ARBA" id="ARBA00022578"/>
    </source>
</evidence>
<reference evidence="8" key="1">
    <citation type="submission" date="2017-05" db="EMBL/GenBank/DDBJ databases">
        <authorList>
            <person name="Kirkegaard R."/>
            <person name="Mcilroy J S."/>
        </authorList>
    </citation>
    <scope>NUCLEOTIDE SEQUENCE [LARGE SCALE GENOMIC DNA]</scope>
</reference>
<dbReference type="GO" id="GO:0006313">
    <property type="term" value="P:DNA transposition"/>
    <property type="evidence" value="ECO:0007669"/>
    <property type="project" value="UniProtKB-UniRule"/>
</dbReference>
<proteinExistence type="inferred from homology"/>
<dbReference type="AlphaFoldDB" id="A0A1Y6K1H4"/>
<keyword evidence="3 6" id="KW-0815">Transposition</keyword>
<dbReference type="EMBL" id="LT859958">
    <property type="protein sequence ID" value="SMX53491.1"/>
    <property type="molecule type" value="Genomic_DNA"/>
</dbReference>
<dbReference type="GO" id="GO:0004803">
    <property type="term" value="F:transposase activity"/>
    <property type="evidence" value="ECO:0007669"/>
    <property type="project" value="UniProtKB-UniRule"/>
</dbReference>
<keyword evidence="8" id="KW-1185">Reference proteome</keyword>
<dbReference type="InterPro" id="IPR001207">
    <property type="entry name" value="Transposase_mutator"/>
</dbReference>
<dbReference type="Proteomes" id="UP000195514">
    <property type="component" value="Chromosome I"/>
</dbReference>
<accession>A0A1Y6K1H4</accession>
<evidence type="ECO:0000256" key="4">
    <source>
        <dbReference type="ARBA" id="ARBA00023125"/>
    </source>
</evidence>
<protein>
    <recommendedName>
        <fullName evidence="6">Mutator family transposase</fullName>
    </recommendedName>
</protein>
<keyword evidence="6" id="KW-0814">Transposable element</keyword>